<dbReference type="PANTHER" id="PTHR23155">
    <property type="entry name" value="DISEASE RESISTANCE PROTEIN RP"/>
    <property type="match status" value="1"/>
</dbReference>
<gene>
    <name evidence="3" type="ORF">ORAREDHAP_LOCUS21939</name>
</gene>
<evidence type="ECO:0000313" key="3">
    <source>
        <dbReference type="EMBL" id="CAB4304400.1"/>
    </source>
</evidence>
<dbReference type="PANTHER" id="PTHR23155:SF759">
    <property type="entry name" value="AAA+ ATPASE DOMAIN-CONTAINING PROTEIN"/>
    <property type="match status" value="1"/>
</dbReference>
<accession>A0A6J5WRT3</accession>
<dbReference type="Gene3D" id="1.10.10.10">
    <property type="entry name" value="Winged helix-like DNA-binding domain superfamily/Winged helix DNA-binding domain"/>
    <property type="match status" value="1"/>
</dbReference>
<dbReference type="InterPro" id="IPR058922">
    <property type="entry name" value="WHD_DRP"/>
</dbReference>
<dbReference type="Pfam" id="PF23559">
    <property type="entry name" value="WHD_DRP"/>
    <property type="match status" value="1"/>
</dbReference>
<keyword evidence="4" id="KW-1185">Reference proteome</keyword>
<name>A0A6J5WRT3_PRUAR</name>
<keyword evidence="1" id="KW-0677">Repeat</keyword>
<evidence type="ECO:0000313" key="4">
    <source>
        <dbReference type="Proteomes" id="UP000507245"/>
    </source>
</evidence>
<dbReference type="InterPro" id="IPR036388">
    <property type="entry name" value="WH-like_DNA-bd_sf"/>
</dbReference>
<organism evidence="3 4">
    <name type="scientific">Prunus armeniaca</name>
    <name type="common">Apricot</name>
    <name type="synonym">Armeniaca vulgaris</name>
    <dbReference type="NCBI Taxonomy" id="36596"/>
    <lineage>
        <taxon>Eukaryota</taxon>
        <taxon>Viridiplantae</taxon>
        <taxon>Streptophyta</taxon>
        <taxon>Embryophyta</taxon>
        <taxon>Tracheophyta</taxon>
        <taxon>Spermatophyta</taxon>
        <taxon>Magnoliopsida</taxon>
        <taxon>eudicotyledons</taxon>
        <taxon>Gunneridae</taxon>
        <taxon>Pentapetalae</taxon>
        <taxon>rosids</taxon>
        <taxon>fabids</taxon>
        <taxon>Rosales</taxon>
        <taxon>Rosaceae</taxon>
        <taxon>Amygdaloideae</taxon>
        <taxon>Amygdaleae</taxon>
        <taxon>Prunus</taxon>
    </lineage>
</organism>
<dbReference type="GO" id="GO:0098542">
    <property type="term" value="P:defense response to other organism"/>
    <property type="evidence" value="ECO:0007669"/>
    <property type="project" value="TreeGrafter"/>
</dbReference>
<evidence type="ECO:0000259" key="2">
    <source>
        <dbReference type="Pfam" id="PF23559"/>
    </source>
</evidence>
<dbReference type="Proteomes" id="UP000507245">
    <property type="component" value="Unassembled WGS sequence"/>
</dbReference>
<reference evidence="4" key="1">
    <citation type="journal article" date="2020" name="Genome Biol.">
        <title>Gamete binning: chromosome-level and haplotype-resolved genome assembly enabled by high-throughput single-cell sequencing of gamete genomes.</title>
        <authorList>
            <person name="Campoy J.A."/>
            <person name="Sun H."/>
            <person name="Goel M."/>
            <person name="Jiao W.-B."/>
            <person name="Folz-Donahue K."/>
            <person name="Wang N."/>
            <person name="Rubio M."/>
            <person name="Liu C."/>
            <person name="Kukat C."/>
            <person name="Ruiz D."/>
            <person name="Huettel B."/>
            <person name="Schneeberger K."/>
        </authorList>
    </citation>
    <scope>NUCLEOTIDE SEQUENCE [LARGE SCALE GENOMIC DNA]</scope>
    <source>
        <strain evidence="4">cv. Rojo Pasion</strain>
    </source>
</reference>
<dbReference type="OrthoDB" id="1428533at2759"/>
<feature type="domain" description="Disease resistance protein winged helix" evidence="2">
    <location>
        <begin position="56"/>
        <end position="104"/>
    </location>
</feature>
<proteinExistence type="predicted"/>
<sequence length="176" mass="20049">MALLSSKRNSISEWYILETFHTFTTEGKTGSAMASLQLSYDELLPSLKHCLLCFSIYPQDFEINADKLILWWIGEGLVQGKDSKTALELISRCLVEIVQCQGFDGRVYTLKQHPSITNLKMLIILDLDKCPIKYLPWGLRRLSYLQELYGFVVSHLRGLPGQQVDPSRQRLALRGG</sequence>
<evidence type="ECO:0000256" key="1">
    <source>
        <dbReference type="ARBA" id="ARBA00022737"/>
    </source>
</evidence>
<dbReference type="AlphaFoldDB" id="A0A6J5WRT3"/>
<dbReference type="EMBL" id="CAEKKB010000003">
    <property type="protein sequence ID" value="CAB4304400.1"/>
    <property type="molecule type" value="Genomic_DNA"/>
</dbReference>
<dbReference type="InterPro" id="IPR044974">
    <property type="entry name" value="Disease_R_plants"/>
</dbReference>
<protein>
    <recommendedName>
        <fullName evidence="2">Disease resistance protein winged helix domain-containing protein</fullName>
    </recommendedName>
</protein>